<keyword evidence="1" id="KW-0812">Transmembrane</keyword>
<evidence type="ECO:0000313" key="3">
    <source>
        <dbReference type="Proteomes" id="UP000683000"/>
    </source>
</evidence>
<gene>
    <name evidence="2" type="ORF">JVT61DRAFT_1010</name>
</gene>
<keyword evidence="3" id="KW-1185">Reference proteome</keyword>
<protein>
    <submittedName>
        <fullName evidence="2">Uncharacterized protein</fullName>
    </submittedName>
</protein>
<dbReference type="AlphaFoldDB" id="A0A8I3AC63"/>
<name>A0A8I3AC63_9AGAM</name>
<keyword evidence="1" id="KW-1133">Transmembrane helix</keyword>
<dbReference type="EMBL" id="JAGFBS010000010">
    <property type="protein sequence ID" value="KAG6376970.1"/>
    <property type="molecule type" value="Genomic_DNA"/>
</dbReference>
<proteinExistence type="predicted"/>
<evidence type="ECO:0000256" key="1">
    <source>
        <dbReference type="SAM" id="Phobius"/>
    </source>
</evidence>
<comment type="caution">
    <text evidence="2">The sequence shown here is derived from an EMBL/GenBank/DDBJ whole genome shotgun (WGS) entry which is preliminary data.</text>
</comment>
<keyword evidence="1" id="KW-0472">Membrane</keyword>
<reference evidence="2" key="1">
    <citation type="submission" date="2021-03" db="EMBL/GenBank/DDBJ databases">
        <title>Evolutionary innovations through gain and loss of genes in the ectomycorrhizal Boletales.</title>
        <authorList>
            <person name="Wu G."/>
            <person name="Miyauchi S."/>
            <person name="Morin E."/>
            <person name="Yang Z.-L."/>
            <person name="Xu J."/>
            <person name="Martin F.M."/>
        </authorList>
    </citation>
    <scope>NUCLEOTIDE SEQUENCE</scope>
    <source>
        <strain evidence="2">BR01</strain>
    </source>
</reference>
<dbReference type="Proteomes" id="UP000683000">
    <property type="component" value="Unassembled WGS sequence"/>
</dbReference>
<sequence>MAIPDTEKPSQVPETKLGINLKDESLYNQRLRRKVDGRLLPILTLLFLLSFLDRWALSGI</sequence>
<feature type="transmembrane region" description="Helical" evidence="1">
    <location>
        <begin position="39"/>
        <end position="57"/>
    </location>
</feature>
<evidence type="ECO:0000313" key="2">
    <source>
        <dbReference type="EMBL" id="KAG6376970.1"/>
    </source>
</evidence>
<accession>A0A8I3AC63</accession>
<organism evidence="2 3">
    <name type="scientific">Boletus reticuloceps</name>
    <dbReference type="NCBI Taxonomy" id="495285"/>
    <lineage>
        <taxon>Eukaryota</taxon>
        <taxon>Fungi</taxon>
        <taxon>Dikarya</taxon>
        <taxon>Basidiomycota</taxon>
        <taxon>Agaricomycotina</taxon>
        <taxon>Agaricomycetes</taxon>
        <taxon>Agaricomycetidae</taxon>
        <taxon>Boletales</taxon>
        <taxon>Boletineae</taxon>
        <taxon>Boletaceae</taxon>
        <taxon>Boletoideae</taxon>
        <taxon>Boletus</taxon>
    </lineage>
</organism>